<evidence type="ECO:0000256" key="6">
    <source>
        <dbReference type="ARBA" id="ARBA00023136"/>
    </source>
</evidence>
<keyword evidence="3" id="KW-1003">Cell membrane</keyword>
<protein>
    <submittedName>
        <fullName evidence="9">ABC transporter permease</fullName>
    </submittedName>
</protein>
<proteinExistence type="inferred from homology"/>
<dbReference type="Proteomes" id="UP000288071">
    <property type="component" value="Unassembled WGS sequence"/>
</dbReference>
<feature type="transmembrane region" description="Helical" evidence="7">
    <location>
        <begin position="122"/>
        <end position="144"/>
    </location>
</feature>
<reference evidence="10" key="2">
    <citation type="submission" date="2019-01" db="EMBL/GenBank/DDBJ databases">
        <title>Sinorhodobacter populi sp. nov. isolated from the symptomatic bark tissue of Populus euramericana canker.</title>
        <authorList>
            <person name="Li Y."/>
        </authorList>
    </citation>
    <scope>NUCLEOTIDE SEQUENCE [LARGE SCALE GENOMIC DNA]</scope>
    <source>
        <strain evidence="10">CGMCC 1.12963</strain>
    </source>
</reference>
<organism evidence="9 10">
    <name type="scientific">Paenirhodobacter huangdaonensis</name>
    <dbReference type="NCBI Taxonomy" id="2501515"/>
    <lineage>
        <taxon>Bacteria</taxon>
        <taxon>Pseudomonadati</taxon>
        <taxon>Pseudomonadota</taxon>
        <taxon>Alphaproteobacteria</taxon>
        <taxon>Rhodobacterales</taxon>
        <taxon>Rhodobacter group</taxon>
        <taxon>Paenirhodobacter</taxon>
    </lineage>
</organism>
<sequence>MAELSWKGLVLPAAALAAWTLAFENHLLSGSMAVSPLALLQVPFTDPDGREIWAALGASLARLALGGSLGAVAGISLGLILGLSRPLGRALSPSVDTLRQIALFAWIPLLTAWFGTSEAAKLVFIALGTFFPLVLATQQGVRATPAGLVELVRVLGLSPRRRITALYLPSALPAIAVGVQIALISAWIGTVGAEYAIGNGRGLGAYIASGREQFRMDITLVGVLALALIGVALHALGTRLIRHLDKAT</sequence>
<dbReference type="AlphaFoldDB" id="A0A3S3MCH6"/>
<feature type="transmembrane region" description="Helical" evidence="7">
    <location>
        <begin position="165"/>
        <end position="188"/>
    </location>
</feature>
<dbReference type="InterPro" id="IPR035906">
    <property type="entry name" value="MetI-like_sf"/>
</dbReference>
<name>A0A3S3MCH6_9RHOB</name>
<evidence type="ECO:0000313" key="10">
    <source>
        <dbReference type="Proteomes" id="UP000288071"/>
    </source>
</evidence>
<dbReference type="Gene3D" id="1.10.3720.10">
    <property type="entry name" value="MetI-like"/>
    <property type="match status" value="1"/>
</dbReference>
<evidence type="ECO:0000313" key="9">
    <source>
        <dbReference type="EMBL" id="RWR54674.1"/>
    </source>
</evidence>
<comment type="similarity">
    <text evidence="7">Belongs to the binding-protein-dependent transport system permease family.</text>
</comment>
<accession>A0A3S3MCH6</accession>
<dbReference type="GO" id="GO:0005886">
    <property type="term" value="C:plasma membrane"/>
    <property type="evidence" value="ECO:0007669"/>
    <property type="project" value="UniProtKB-SubCell"/>
</dbReference>
<feature type="transmembrane region" description="Helical" evidence="7">
    <location>
        <begin position="97"/>
        <end position="116"/>
    </location>
</feature>
<keyword evidence="6 7" id="KW-0472">Membrane</keyword>
<feature type="transmembrane region" description="Helical" evidence="7">
    <location>
        <begin position="64"/>
        <end position="85"/>
    </location>
</feature>
<evidence type="ECO:0000256" key="5">
    <source>
        <dbReference type="ARBA" id="ARBA00022989"/>
    </source>
</evidence>
<evidence type="ECO:0000256" key="3">
    <source>
        <dbReference type="ARBA" id="ARBA00022475"/>
    </source>
</evidence>
<evidence type="ECO:0000256" key="4">
    <source>
        <dbReference type="ARBA" id="ARBA00022692"/>
    </source>
</evidence>
<keyword evidence="2 7" id="KW-0813">Transport</keyword>
<gene>
    <name evidence="9" type="ORF">EOW66_00980</name>
</gene>
<comment type="caution">
    <text evidence="9">The sequence shown here is derived from an EMBL/GenBank/DDBJ whole genome shotgun (WGS) entry which is preliminary data.</text>
</comment>
<feature type="transmembrane region" description="Helical" evidence="7">
    <location>
        <begin position="218"/>
        <end position="236"/>
    </location>
</feature>
<keyword evidence="5 7" id="KW-1133">Transmembrane helix</keyword>
<feature type="domain" description="ABC transmembrane type-1" evidence="8">
    <location>
        <begin position="56"/>
        <end position="237"/>
    </location>
</feature>
<dbReference type="CDD" id="cd06261">
    <property type="entry name" value="TM_PBP2"/>
    <property type="match status" value="1"/>
</dbReference>
<dbReference type="Pfam" id="PF00528">
    <property type="entry name" value="BPD_transp_1"/>
    <property type="match status" value="1"/>
</dbReference>
<reference evidence="9 10" key="1">
    <citation type="submission" date="2019-01" db="EMBL/GenBank/DDBJ databases">
        <title>Sinorhodobacter populi sp. nov. isolated from the symptomatic bark tissue of Populus euramericana canker.</title>
        <authorList>
            <person name="Xu G."/>
        </authorList>
    </citation>
    <scope>NUCLEOTIDE SEQUENCE [LARGE SCALE GENOMIC DNA]</scope>
    <source>
        <strain evidence="9 10">CGMCC 1.12963</strain>
    </source>
</reference>
<dbReference type="PANTHER" id="PTHR30151:SF38">
    <property type="entry name" value="ALIPHATIC SULFONATES TRANSPORT PERMEASE PROTEIN SSUC-RELATED"/>
    <property type="match status" value="1"/>
</dbReference>
<evidence type="ECO:0000259" key="8">
    <source>
        <dbReference type="PROSITE" id="PS50928"/>
    </source>
</evidence>
<dbReference type="InterPro" id="IPR000515">
    <property type="entry name" value="MetI-like"/>
</dbReference>
<dbReference type="EMBL" id="SAVA01000001">
    <property type="protein sequence ID" value="RWR54674.1"/>
    <property type="molecule type" value="Genomic_DNA"/>
</dbReference>
<dbReference type="PANTHER" id="PTHR30151">
    <property type="entry name" value="ALKANE SULFONATE ABC TRANSPORTER-RELATED, MEMBRANE SUBUNIT"/>
    <property type="match status" value="1"/>
</dbReference>
<dbReference type="RefSeq" id="WP_128154131.1">
    <property type="nucleotide sequence ID" value="NZ_JBHSOM010000007.1"/>
</dbReference>
<comment type="subcellular location">
    <subcellularLocation>
        <location evidence="1 7">Cell membrane</location>
        <topology evidence="1 7">Multi-pass membrane protein</topology>
    </subcellularLocation>
</comment>
<evidence type="ECO:0000256" key="7">
    <source>
        <dbReference type="RuleBase" id="RU363032"/>
    </source>
</evidence>
<dbReference type="SUPFAM" id="SSF161098">
    <property type="entry name" value="MetI-like"/>
    <property type="match status" value="1"/>
</dbReference>
<keyword evidence="4 7" id="KW-0812">Transmembrane</keyword>
<evidence type="ECO:0000256" key="1">
    <source>
        <dbReference type="ARBA" id="ARBA00004651"/>
    </source>
</evidence>
<dbReference type="GO" id="GO:0055085">
    <property type="term" value="P:transmembrane transport"/>
    <property type="evidence" value="ECO:0007669"/>
    <property type="project" value="InterPro"/>
</dbReference>
<dbReference type="PROSITE" id="PS50928">
    <property type="entry name" value="ABC_TM1"/>
    <property type="match status" value="1"/>
</dbReference>
<keyword evidence="10" id="KW-1185">Reference proteome</keyword>
<evidence type="ECO:0000256" key="2">
    <source>
        <dbReference type="ARBA" id="ARBA00022448"/>
    </source>
</evidence>